<reference evidence="5" key="1">
    <citation type="journal article" date="2021" name="Nat. Commun.">
        <title>Genomic analyses provide insights into spinach domestication and the genetic basis of agronomic traits.</title>
        <authorList>
            <person name="Cai X."/>
            <person name="Sun X."/>
            <person name="Xu C."/>
            <person name="Sun H."/>
            <person name="Wang X."/>
            <person name="Ge C."/>
            <person name="Zhang Z."/>
            <person name="Wang Q."/>
            <person name="Fei Z."/>
            <person name="Jiao C."/>
            <person name="Wang Q."/>
        </authorList>
    </citation>
    <scope>NUCLEOTIDE SEQUENCE [LARGE SCALE GENOMIC DNA]</scope>
    <source>
        <strain evidence="5">cv. Varoflay</strain>
    </source>
</reference>
<dbReference type="RefSeq" id="XP_056689476.1">
    <property type="nucleotide sequence ID" value="XM_056833498.1"/>
</dbReference>
<dbReference type="SUPFAM" id="SSF49899">
    <property type="entry name" value="Concanavalin A-like lectins/glucanases"/>
    <property type="match status" value="1"/>
</dbReference>
<dbReference type="Proteomes" id="UP000813463">
    <property type="component" value="Chromosome 6"/>
</dbReference>
<sequence length="150" mass="16098">MAEARLLQSVLLIFLSVVVFAEDETQFIYNGFQGANLRLDGLANIQPNGLLVLTNTSNCQVEACFQEEWDNYCCQVTDGVGAVLLMKRSVAMQKGLPVLGVFRTFAAVGVDPAIMGIGPAVAIPAAVKAAGLELDDIDLLEINEVRVGHF</sequence>
<evidence type="ECO:0000313" key="5">
    <source>
        <dbReference type="Proteomes" id="UP000813463"/>
    </source>
</evidence>
<keyword evidence="2" id="KW-0443">Lipid metabolism</keyword>
<dbReference type="InterPro" id="IPR050215">
    <property type="entry name" value="Thiolase-like_sf_Thiolase"/>
</dbReference>
<evidence type="ECO:0000256" key="1">
    <source>
        <dbReference type="ARBA" id="ARBA00022832"/>
    </source>
</evidence>
<evidence type="ECO:0000256" key="3">
    <source>
        <dbReference type="SAM" id="SignalP"/>
    </source>
</evidence>
<dbReference type="Pfam" id="PF02803">
    <property type="entry name" value="Thiolase_C"/>
    <property type="match status" value="1"/>
</dbReference>
<gene>
    <name evidence="6 7 8" type="primary">LOC110784713</name>
</gene>
<dbReference type="Gene3D" id="2.60.120.200">
    <property type="match status" value="1"/>
</dbReference>
<feature type="domain" description="Thiolase C-terminal" evidence="4">
    <location>
        <begin position="98"/>
        <end position="144"/>
    </location>
</feature>
<dbReference type="GeneID" id="110784713"/>
<dbReference type="Gene3D" id="3.40.47.10">
    <property type="match status" value="2"/>
</dbReference>
<keyword evidence="3" id="KW-0732">Signal</keyword>
<dbReference type="RefSeq" id="XP_056689477.1">
    <property type="nucleotide sequence ID" value="XM_056833499.1"/>
</dbReference>
<accession>A0ABM3R1H0</accession>
<dbReference type="InterPro" id="IPR020617">
    <property type="entry name" value="Thiolase_C"/>
</dbReference>
<dbReference type="RefSeq" id="XP_056689475.1">
    <property type="nucleotide sequence ID" value="XM_056833497.1"/>
</dbReference>
<dbReference type="PANTHER" id="PTHR43853">
    <property type="entry name" value="3-KETOACYL-COA THIOLASE, PEROXISOMAL"/>
    <property type="match status" value="1"/>
</dbReference>
<keyword evidence="1" id="KW-0276">Fatty acid metabolism</keyword>
<feature type="chain" id="PRO_5045025167" evidence="3">
    <location>
        <begin position="22"/>
        <end position="150"/>
    </location>
</feature>
<evidence type="ECO:0000256" key="2">
    <source>
        <dbReference type="ARBA" id="ARBA00023098"/>
    </source>
</evidence>
<reference evidence="6 7" key="2">
    <citation type="submission" date="2025-05" db="UniProtKB">
        <authorList>
            <consortium name="RefSeq"/>
        </authorList>
    </citation>
    <scope>IDENTIFICATION</scope>
    <source>
        <tissue evidence="6 7">Leaf</tissue>
    </source>
</reference>
<dbReference type="InterPro" id="IPR013320">
    <property type="entry name" value="ConA-like_dom_sf"/>
</dbReference>
<protein>
    <submittedName>
        <fullName evidence="6 7">3-ketoacyl-CoA thiolase 2, peroxisomal-like</fullName>
    </submittedName>
</protein>
<evidence type="ECO:0000313" key="8">
    <source>
        <dbReference type="RefSeq" id="XP_056689477.1"/>
    </source>
</evidence>
<dbReference type="PANTHER" id="PTHR43853:SF8">
    <property type="entry name" value="3-KETOACYL-COA THIOLASE, PEROXISOMAL"/>
    <property type="match status" value="1"/>
</dbReference>
<feature type="signal peptide" evidence="3">
    <location>
        <begin position="1"/>
        <end position="21"/>
    </location>
</feature>
<evidence type="ECO:0000259" key="4">
    <source>
        <dbReference type="Pfam" id="PF02803"/>
    </source>
</evidence>
<dbReference type="InterPro" id="IPR016039">
    <property type="entry name" value="Thiolase-like"/>
</dbReference>
<name>A0ABM3R1H0_SPIOL</name>
<keyword evidence="5" id="KW-1185">Reference proteome</keyword>
<organism evidence="5 8">
    <name type="scientific">Spinacia oleracea</name>
    <name type="common">Spinach</name>
    <dbReference type="NCBI Taxonomy" id="3562"/>
    <lineage>
        <taxon>Eukaryota</taxon>
        <taxon>Viridiplantae</taxon>
        <taxon>Streptophyta</taxon>
        <taxon>Embryophyta</taxon>
        <taxon>Tracheophyta</taxon>
        <taxon>Spermatophyta</taxon>
        <taxon>Magnoliopsida</taxon>
        <taxon>eudicotyledons</taxon>
        <taxon>Gunneridae</taxon>
        <taxon>Pentapetalae</taxon>
        <taxon>Caryophyllales</taxon>
        <taxon>Chenopodiaceae</taxon>
        <taxon>Chenopodioideae</taxon>
        <taxon>Anserineae</taxon>
        <taxon>Spinacia</taxon>
    </lineage>
</organism>
<evidence type="ECO:0000313" key="7">
    <source>
        <dbReference type="RefSeq" id="XP_056689476.1"/>
    </source>
</evidence>
<proteinExistence type="predicted"/>
<evidence type="ECO:0000313" key="6">
    <source>
        <dbReference type="RefSeq" id="XP_056689475.1"/>
    </source>
</evidence>
<dbReference type="SUPFAM" id="SSF53901">
    <property type="entry name" value="Thiolase-like"/>
    <property type="match status" value="1"/>
</dbReference>